<dbReference type="InterPro" id="IPR011050">
    <property type="entry name" value="Pectin_lyase_fold/virulence"/>
</dbReference>
<keyword evidence="6" id="KW-1185">Reference proteome</keyword>
<dbReference type="InterPro" id="IPR039448">
    <property type="entry name" value="Beta_helix"/>
</dbReference>
<name>A0A1I6FIY8_9PSEU</name>
<dbReference type="InterPro" id="IPR027417">
    <property type="entry name" value="P-loop_NTPase"/>
</dbReference>
<dbReference type="Pfam" id="PF13229">
    <property type="entry name" value="Beta_helix"/>
    <property type="match status" value="2"/>
</dbReference>
<feature type="domain" description="AAA+ ATPase" evidence="4">
    <location>
        <begin position="604"/>
        <end position="745"/>
    </location>
</feature>
<dbReference type="PANTHER" id="PTHR43392">
    <property type="entry name" value="AAA-TYPE ATPASE FAMILY PROTEIN / ANKYRIN REPEAT FAMILY PROTEIN"/>
    <property type="match status" value="1"/>
</dbReference>
<dbReference type="Gene3D" id="1.10.8.60">
    <property type="match status" value="1"/>
</dbReference>
<dbReference type="InterPro" id="IPR003959">
    <property type="entry name" value="ATPase_AAA_core"/>
</dbReference>
<dbReference type="InterPro" id="IPR003593">
    <property type="entry name" value="AAA+_ATPase"/>
</dbReference>
<evidence type="ECO:0000313" key="6">
    <source>
        <dbReference type="Proteomes" id="UP000198583"/>
    </source>
</evidence>
<dbReference type="GO" id="GO:0016887">
    <property type="term" value="F:ATP hydrolysis activity"/>
    <property type="evidence" value="ECO:0007669"/>
    <property type="project" value="InterPro"/>
</dbReference>
<evidence type="ECO:0000256" key="3">
    <source>
        <dbReference type="ARBA" id="ARBA00022840"/>
    </source>
</evidence>
<keyword evidence="2" id="KW-0547">Nucleotide-binding</keyword>
<dbReference type="FunFam" id="3.40.50.300:FF:000216">
    <property type="entry name" value="Type VII secretion ATPase EccA"/>
    <property type="match status" value="1"/>
</dbReference>
<dbReference type="Pfam" id="PF17866">
    <property type="entry name" value="AAA_lid_6"/>
    <property type="match status" value="1"/>
</dbReference>
<dbReference type="GO" id="GO:0005524">
    <property type="term" value="F:ATP binding"/>
    <property type="evidence" value="ECO:0007669"/>
    <property type="project" value="UniProtKB-KW"/>
</dbReference>
<dbReference type="Gene3D" id="2.160.20.10">
    <property type="entry name" value="Single-stranded right-handed beta-helix, Pectin lyase-like"/>
    <property type="match status" value="2"/>
</dbReference>
<comment type="similarity">
    <text evidence="1">Belongs to the CbxX/CfxQ family.</text>
</comment>
<dbReference type="InterPro" id="IPR012334">
    <property type="entry name" value="Pectin_lyas_fold"/>
</dbReference>
<accession>A0A1I6FIY8</accession>
<dbReference type="PRINTS" id="PR00819">
    <property type="entry name" value="CBXCFQXSUPER"/>
</dbReference>
<dbReference type="EMBL" id="FOYL01000024">
    <property type="protein sequence ID" value="SFR29911.1"/>
    <property type="molecule type" value="Genomic_DNA"/>
</dbReference>
<evidence type="ECO:0000259" key="4">
    <source>
        <dbReference type="SMART" id="SM00382"/>
    </source>
</evidence>
<dbReference type="Gene3D" id="3.40.50.300">
    <property type="entry name" value="P-loop containing nucleotide triphosphate hydrolases"/>
    <property type="match status" value="2"/>
</dbReference>
<dbReference type="Proteomes" id="UP000198583">
    <property type="component" value="Unassembled WGS sequence"/>
</dbReference>
<dbReference type="SUPFAM" id="SSF51126">
    <property type="entry name" value="Pectin lyase-like"/>
    <property type="match status" value="1"/>
</dbReference>
<organism evidence="5 6">
    <name type="scientific">Lentzea waywayandensis</name>
    <dbReference type="NCBI Taxonomy" id="84724"/>
    <lineage>
        <taxon>Bacteria</taxon>
        <taxon>Bacillati</taxon>
        <taxon>Actinomycetota</taxon>
        <taxon>Actinomycetes</taxon>
        <taxon>Pseudonocardiales</taxon>
        <taxon>Pseudonocardiaceae</taxon>
        <taxon>Lentzea</taxon>
    </lineage>
</organism>
<dbReference type="SUPFAM" id="SSF52540">
    <property type="entry name" value="P-loop containing nucleoside triphosphate hydrolases"/>
    <property type="match status" value="2"/>
</dbReference>
<gene>
    <name evidence="5" type="ORF">SAMN04488564_1244</name>
</gene>
<evidence type="ECO:0000256" key="1">
    <source>
        <dbReference type="ARBA" id="ARBA00010378"/>
    </source>
</evidence>
<evidence type="ECO:0000256" key="2">
    <source>
        <dbReference type="ARBA" id="ARBA00022741"/>
    </source>
</evidence>
<dbReference type="PANTHER" id="PTHR43392:SF2">
    <property type="entry name" value="AAA-TYPE ATPASE FAMILY PROTEIN _ ANKYRIN REPEAT FAMILY PROTEIN"/>
    <property type="match status" value="1"/>
</dbReference>
<protein>
    <submittedName>
        <fullName evidence="5">Right handed beta helix region</fullName>
    </submittedName>
</protein>
<dbReference type="InterPro" id="IPR050773">
    <property type="entry name" value="CbxX/CfxQ_RuBisCO_ESX"/>
</dbReference>
<dbReference type="SMART" id="SM00710">
    <property type="entry name" value="PbH1"/>
    <property type="match status" value="7"/>
</dbReference>
<reference evidence="6" key="1">
    <citation type="submission" date="2016-10" db="EMBL/GenBank/DDBJ databases">
        <authorList>
            <person name="Varghese N."/>
            <person name="Submissions S."/>
        </authorList>
    </citation>
    <scope>NUCLEOTIDE SEQUENCE [LARGE SCALE GENOMIC DNA]</scope>
    <source>
        <strain evidence="6">DSM 44232</strain>
    </source>
</reference>
<dbReference type="InterPro" id="IPR006626">
    <property type="entry name" value="PbH1"/>
</dbReference>
<dbReference type="InterPro" id="IPR000641">
    <property type="entry name" value="CbxX/CfxQ"/>
</dbReference>
<dbReference type="InterPro" id="IPR041627">
    <property type="entry name" value="AAA_lid_6"/>
</dbReference>
<dbReference type="CDD" id="cd00009">
    <property type="entry name" value="AAA"/>
    <property type="match status" value="1"/>
</dbReference>
<dbReference type="STRING" id="84724.SAMN04488564_1244"/>
<proteinExistence type="inferred from homology"/>
<keyword evidence="3" id="KW-0067">ATP-binding</keyword>
<sequence>MRIGEPMNRQLLRVAGDTPGAFPSIGAALGSALPGAMISIAPGRYEENLVVSKLVTLHAENGSGTVEIIAKQGSVLVASAEAVQLNGLTLRCEDSQLAGVDVVRGEVAFDGCDLGGSAWTTMYARGTGAIALRGCKVTSAAGAGIVTSSPSVSTIEDTQIIDVGSSAVVATEHGSVVLRRCVITRPQGNGLCVNGAGTIQAERCEITGAVKPAIVAEQQGSLKLSQLTVTGSENVDLYLMSKGRMSISDSKFDGAAVQSAHIAGASEPVFTGCTFTGVGRTAIQVNGASSPKFTDCQVGESPVGIAVDEGSSPEFDRVKLNGIAQIAVHVGTESKAVFSGLRMGFSTGRGLVVVGKSVIRLSDIELDVAAETALEASDGSTVDASDLRIQSTAESAILFDGGVKATLTSLLVRGGGLRASDTQISMQDSEFVGSRSHGLDLRSGAASTITRCRVLSSKGTGVSFSSGAGGTLTECEVVGSAEDGIRLDTAEPVLLSRCVVRESRGVDVRRFGDDRVTIEEPVGVRAERSRPASVAATVAARTDREAVAPTPVQETLSDVPLSGPLAELETLVGLSGVKREVTGLINLIKMSQVRKEMGLPMPPMSRHLVFAGPPGTGKTTVARLYGTVLAELGVLEKGHMVEVARADLVGQYIGSTAIKTTEVVTKAIGGVLFIDEAYTLSAQTGGSGPDFGQEAIDALMKIMEDQRESIVVIVAGYSELMERFLESNPGLASRFTRTIEFPNYSVDELVTITLGLCRKHYYEMTEDGLQALTEYFERVPKNATFGNGRVARKLFEAMVNNQASRLATAPPSKDSEMNRLTADDLQSEIDVLQTVAESAPASRDDTLDPSAAVQGSASWKRFHSMIGQASIREAAGANLVRLATMKRGNQALGNAANVVIGGKRGSGRGEIARLYAQALSELQLVRVGHLVRRSVASDLLSHWPGQAESLVRTAFEDAAGGVLVVDLDGDLDPEHALEVVETMTGRMLRGAADPVVVVLGEHARLVPLFQQVPTLADCFLEGWDLAPYSVGELAALAVRELVRRGHEVPDEVRDAVAERLSGITDRETVYPAHKLARRLARTAASRTLAVADLPPAAVSTAETGLGLASVG</sequence>
<dbReference type="Pfam" id="PF00004">
    <property type="entry name" value="AAA"/>
    <property type="match status" value="1"/>
</dbReference>
<dbReference type="AlphaFoldDB" id="A0A1I6FIY8"/>
<dbReference type="SMART" id="SM00382">
    <property type="entry name" value="AAA"/>
    <property type="match status" value="1"/>
</dbReference>
<evidence type="ECO:0000313" key="5">
    <source>
        <dbReference type="EMBL" id="SFR29911.1"/>
    </source>
</evidence>